<dbReference type="EMBL" id="AWXZ01000039">
    <property type="protein sequence ID" value="ESR23058.1"/>
    <property type="molecule type" value="Genomic_DNA"/>
</dbReference>
<sequence>MLAWLVALQLATPPAAHADGSQAVVARAPDAPRVLATMRGPTFFVLGVWVAPPQEMEKWRARGVNTIVGVGEGVDDAVHHERAKELGLAQIRAPRPSHLLEDLADPTVIAFATGDEPTNFVDGAPRESPDDVLAEQAPWRDAAASLQMQKPIFTNHVGNHIWHENSRIGLKLGDYHARADWLGADTYQIADGRPNVLVQDGFASTYQGHILNHQRLMAPGAPLMSFVQSVAFEPGRPVPTPGELKTQIWSSVVNGASMLCVFSVRLPPDFAWDGTPEPLAQTITEAFHEISRLEDILIDPAIGGARDGEIWRAAPPGSAAGARQLPWPFEARRIPYRGRVFRIVVNLSEDPAYLAHAEWDAAATLFAGHEVRYGFERAGEELPRVADEPEPPSGGS</sequence>
<dbReference type="STRING" id="631454.N177_3126"/>
<dbReference type="Gene3D" id="3.20.20.80">
    <property type="entry name" value="Glycosidases"/>
    <property type="match status" value="1"/>
</dbReference>
<organism evidence="2 3">
    <name type="scientific">Lutibaculum baratangense AMV1</name>
    <dbReference type="NCBI Taxonomy" id="631454"/>
    <lineage>
        <taxon>Bacteria</taxon>
        <taxon>Pseudomonadati</taxon>
        <taxon>Pseudomonadota</taxon>
        <taxon>Alphaproteobacteria</taxon>
        <taxon>Hyphomicrobiales</taxon>
        <taxon>Tepidamorphaceae</taxon>
        <taxon>Lutibaculum</taxon>
    </lineage>
</organism>
<proteinExistence type="predicted"/>
<evidence type="ECO:0000313" key="2">
    <source>
        <dbReference type="EMBL" id="ESR23058.1"/>
    </source>
</evidence>
<evidence type="ECO:0000256" key="1">
    <source>
        <dbReference type="SAM" id="SignalP"/>
    </source>
</evidence>
<dbReference type="AlphaFoldDB" id="V4T948"/>
<name>V4T948_9HYPH</name>
<gene>
    <name evidence="2" type="ORF">N177_3126</name>
</gene>
<protein>
    <submittedName>
        <fullName evidence="2">Uncharacterized protein</fullName>
    </submittedName>
</protein>
<keyword evidence="1" id="KW-0732">Signal</keyword>
<feature type="signal peptide" evidence="1">
    <location>
        <begin position="1"/>
        <end position="18"/>
    </location>
</feature>
<accession>V4T948</accession>
<feature type="chain" id="PRO_5004727468" evidence="1">
    <location>
        <begin position="19"/>
        <end position="396"/>
    </location>
</feature>
<reference evidence="2 3" key="1">
    <citation type="journal article" date="2014" name="Genome Announc.">
        <title>Draft Genome Sequence of Lutibaculum baratangense Strain AMV1T, Isolated from a Mud Volcano in Andamans, India.</title>
        <authorList>
            <person name="Singh A."/>
            <person name="Sreenivas A."/>
            <person name="Sathyanarayana Reddy G."/>
            <person name="Pinnaka A.K."/>
            <person name="Shivaji S."/>
        </authorList>
    </citation>
    <scope>NUCLEOTIDE SEQUENCE [LARGE SCALE GENOMIC DNA]</scope>
    <source>
        <strain evidence="2 3">AMV1</strain>
    </source>
</reference>
<dbReference type="Proteomes" id="UP000017819">
    <property type="component" value="Unassembled WGS sequence"/>
</dbReference>
<keyword evidence="3" id="KW-1185">Reference proteome</keyword>
<comment type="caution">
    <text evidence="2">The sequence shown here is derived from an EMBL/GenBank/DDBJ whole genome shotgun (WGS) entry which is preliminary data.</text>
</comment>
<evidence type="ECO:0000313" key="3">
    <source>
        <dbReference type="Proteomes" id="UP000017819"/>
    </source>
</evidence>